<organism evidence="1">
    <name type="scientific">Anguilla anguilla</name>
    <name type="common">European freshwater eel</name>
    <name type="synonym">Muraena anguilla</name>
    <dbReference type="NCBI Taxonomy" id="7936"/>
    <lineage>
        <taxon>Eukaryota</taxon>
        <taxon>Metazoa</taxon>
        <taxon>Chordata</taxon>
        <taxon>Craniata</taxon>
        <taxon>Vertebrata</taxon>
        <taxon>Euteleostomi</taxon>
        <taxon>Actinopterygii</taxon>
        <taxon>Neopterygii</taxon>
        <taxon>Teleostei</taxon>
        <taxon>Anguilliformes</taxon>
        <taxon>Anguillidae</taxon>
        <taxon>Anguilla</taxon>
    </lineage>
</organism>
<reference evidence="1" key="2">
    <citation type="journal article" date="2015" name="Fish Shellfish Immunol.">
        <title>Early steps in the European eel (Anguilla anguilla)-Vibrio vulnificus interaction in the gills: Role of the RtxA13 toxin.</title>
        <authorList>
            <person name="Callol A."/>
            <person name="Pajuelo D."/>
            <person name="Ebbesson L."/>
            <person name="Teles M."/>
            <person name="MacKenzie S."/>
            <person name="Amaro C."/>
        </authorList>
    </citation>
    <scope>NUCLEOTIDE SEQUENCE</scope>
</reference>
<evidence type="ECO:0000313" key="1">
    <source>
        <dbReference type="EMBL" id="JAH42919.1"/>
    </source>
</evidence>
<proteinExistence type="predicted"/>
<sequence>MVLMLSKKVFTCLSIEHYTKGFGDNSGVLLFFQI</sequence>
<name>A0A0E9SNI2_ANGAN</name>
<accession>A0A0E9SNI2</accession>
<dbReference type="EMBL" id="GBXM01065658">
    <property type="protein sequence ID" value="JAH42919.1"/>
    <property type="molecule type" value="Transcribed_RNA"/>
</dbReference>
<reference evidence="1" key="1">
    <citation type="submission" date="2014-11" db="EMBL/GenBank/DDBJ databases">
        <authorList>
            <person name="Amaro Gonzalez C."/>
        </authorList>
    </citation>
    <scope>NUCLEOTIDE SEQUENCE</scope>
</reference>
<protein>
    <submittedName>
        <fullName evidence="1">Uncharacterized protein</fullName>
    </submittedName>
</protein>
<dbReference type="AlphaFoldDB" id="A0A0E9SNI2"/>